<sequence>MFTEIGRFIKSRWLSRRGRSAEGDLFSALDIGRHPYGQYSVATIQANELNEDAWQVETCPTLAGTFVGVYDGHGGPEASSYVKENLFPQLLRYVVETGCMSSDALMKAFDTTEKGFESLVAEAWPSIPQLASVGSCCLVGVVLKNMLFVANLGDSRAVLGTIGKTARNMAHVQLTLEHNAGVEAVQKELQSLHPEDSNIVICRQGIWRVKGIIQISRSIGDFYLKKQHFNREPLFPRFRLPSLPRPVLSAEPTVLIHELQPHDKFVIFASDGLWEHLSNQEAVEIVSMHPYKGAATRLVKAATRKAAEKREVRYSDMKKIGRGVRRHFHDDITVIVLFFDHALIGDHAGVGGMPSIDSYLIPFHQ</sequence>
<evidence type="ECO:0000313" key="13">
    <source>
        <dbReference type="Proteomes" id="UP000825935"/>
    </source>
</evidence>
<keyword evidence="9" id="KW-0464">Manganese</keyword>
<dbReference type="InterPro" id="IPR001932">
    <property type="entry name" value="PPM-type_phosphatase-like_dom"/>
</dbReference>
<comment type="cofactor">
    <cofactor evidence="1">
        <name>Mn(2+)</name>
        <dbReference type="ChEBI" id="CHEBI:29035"/>
    </cofactor>
</comment>
<keyword evidence="8 10" id="KW-0904">Protein phosphatase</keyword>
<dbReference type="InterPro" id="IPR000222">
    <property type="entry name" value="PP2C_BS"/>
</dbReference>
<dbReference type="GO" id="GO:0004722">
    <property type="term" value="F:protein serine/threonine phosphatase activity"/>
    <property type="evidence" value="ECO:0007669"/>
    <property type="project" value="UniProtKB-EC"/>
</dbReference>
<dbReference type="PROSITE" id="PS51746">
    <property type="entry name" value="PPM_2"/>
    <property type="match status" value="1"/>
</dbReference>
<proteinExistence type="inferred from homology"/>
<keyword evidence="5" id="KW-0479">Metal-binding</keyword>
<evidence type="ECO:0000256" key="5">
    <source>
        <dbReference type="ARBA" id="ARBA00022723"/>
    </source>
</evidence>
<evidence type="ECO:0000256" key="8">
    <source>
        <dbReference type="ARBA" id="ARBA00022912"/>
    </source>
</evidence>
<protein>
    <recommendedName>
        <fullName evidence="4">protein-serine/threonine phosphatase</fullName>
        <ecNumber evidence="4">3.1.3.16</ecNumber>
    </recommendedName>
</protein>
<keyword evidence="7" id="KW-0460">Magnesium</keyword>
<comment type="similarity">
    <text evidence="3 10">Belongs to the PP2C family.</text>
</comment>
<name>A0A8T2V7B3_CERRI</name>
<dbReference type="GO" id="GO:0046872">
    <property type="term" value="F:metal ion binding"/>
    <property type="evidence" value="ECO:0007669"/>
    <property type="project" value="UniProtKB-KW"/>
</dbReference>
<evidence type="ECO:0000256" key="10">
    <source>
        <dbReference type="RuleBase" id="RU003465"/>
    </source>
</evidence>
<dbReference type="SUPFAM" id="SSF81606">
    <property type="entry name" value="PP2C-like"/>
    <property type="match status" value="1"/>
</dbReference>
<dbReference type="Gene3D" id="3.60.40.10">
    <property type="entry name" value="PPM-type phosphatase domain"/>
    <property type="match status" value="1"/>
</dbReference>
<dbReference type="CDD" id="cd00143">
    <property type="entry name" value="PP2Cc"/>
    <property type="match status" value="1"/>
</dbReference>
<gene>
    <name evidence="12" type="ORF">KP509_03G046400</name>
</gene>
<evidence type="ECO:0000256" key="4">
    <source>
        <dbReference type="ARBA" id="ARBA00013081"/>
    </source>
</evidence>
<organism evidence="12 13">
    <name type="scientific">Ceratopteris richardii</name>
    <name type="common">Triangle waterfern</name>
    <dbReference type="NCBI Taxonomy" id="49495"/>
    <lineage>
        <taxon>Eukaryota</taxon>
        <taxon>Viridiplantae</taxon>
        <taxon>Streptophyta</taxon>
        <taxon>Embryophyta</taxon>
        <taxon>Tracheophyta</taxon>
        <taxon>Polypodiopsida</taxon>
        <taxon>Polypodiidae</taxon>
        <taxon>Polypodiales</taxon>
        <taxon>Pteridineae</taxon>
        <taxon>Pteridaceae</taxon>
        <taxon>Parkerioideae</taxon>
        <taxon>Ceratopteris</taxon>
    </lineage>
</organism>
<evidence type="ECO:0000259" key="11">
    <source>
        <dbReference type="PROSITE" id="PS51746"/>
    </source>
</evidence>
<evidence type="ECO:0000256" key="1">
    <source>
        <dbReference type="ARBA" id="ARBA00001936"/>
    </source>
</evidence>
<feature type="domain" description="PPM-type phosphatase" evidence="11">
    <location>
        <begin position="38"/>
        <end position="339"/>
    </location>
</feature>
<dbReference type="OrthoDB" id="420076at2759"/>
<reference evidence="12" key="1">
    <citation type="submission" date="2021-08" db="EMBL/GenBank/DDBJ databases">
        <title>WGS assembly of Ceratopteris richardii.</title>
        <authorList>
            <person name="Marchant D.B."/>
            <person name="Chen G."/>
            <person name="Jenkins J."/>
            <person name="Shu S."/>
            <person name="Leebens-Mack J."/>
            <person name="Grimwood J."/>
            <person name="Schmutz J."/>
            <person name="Soltis P."/>
            <person name="Soltis D."/>
            <person name="Chen Z.-H."/>
        </authorList>
    </citation>
    <scope>NUCLEOTIDE SEQUENCE</scope>
    <source>
        <strain evidence="12">Whitten #5841</strain>
        <tissue evidence="12">Leaf</tissue>
    </source>
</reference>
<evidence type="ECO:0000256" key="3">
    <source>
        <dbReference type="ARBA" id="ARBA00006702"/>
    </source>
</evidence>
<dbReference type="FunFam" id="3.60.40.10:FF:000020">
    <property type="entry name" value="Probable protein phosphatase 2C 42"/>
    <property type="match status" value="1"/>
</dbReference>
<dbReference type="InterPro" id="IPR036457">
    <property type="entry name" value="PPM-type-like_dom_sf"/>
</dbReference>
<evidence type="ECO:0000313" key="12">
    <source>
        <dbReference type="EMBL" id="KAH7441625.1"/>
    </source>
</evidence>
<dbReference type="EMBL" id="CM035408">
    <property type="protein sequence ID" value="KAH7441625.1"/>
    <property type="molecule type" value="Genomic_DNA"/>
</dbReference>
<dbReference type="Proteomes" id="UP000825935">
    <property type="component" value="Chromosome 3"/>
</dbReference>
<evidence type="ECO:0000256" key="7">
    <source>
        <dbReference type="ARBA" id="ARBA00022842"/>
    </source>
</evidence>
<dbReference type="InterPro" id="IPR015655">
    <property type="entry name" value="PP2C"/>
</dbReference>
<keyword evidence="6 10" id="KW-0378">Hydrolase</keyword>
<dbReference type="SMART" id="SM00332">
    <property type="entry name" value="PP2Cc"/>
    <property type="match status" value="1"/>
</dbReference>
<dbReference type="OMA" id="FAQHING"/>
<comment type="cofactor">
    <cofactor evidence="2">
        <name>Mg(2+)</name>
        <dbReference type="ChEBI" id="CHEBI:18420"/>
    </cofactor>
</comment>
<evidence type="ECO:0000256" key="2">
    <source>
        <dbReference type="ARBA" id="ARBA00001946"/>
    </source>
</evidence>
<dbReference type="PANTHER" id="PTHR47992">
    <property type="entry name" value="PROTEIN PHOSPHATASE"/>
    <property type="match status" value="1"/>
</dbReference>
<comment type="caution">
    <text evidence="12">The sequence shown here is derived from an EMBL/GenBank/DDBJ whole genome shotgun (WGS) entry which is preliminary data.</text>
</comment>
<evidence type="ECO:0000256" key="6">
    <source>
        <dbReference type="ARBA" id="ARBA00022801"/>
    </source>
</evidence>
<keyword evidence="13" id="KW-1185">Reference proteome</keyword>
<dbReference type="AlphaFoldDB" id="A0A8T2V7B3"/>
<dbReference type="EC" id="3.1.3.16" evidence="4"/>
<accession>A0A8T2V7B3</accession>
<evidence type="ECO:0000256" key="9">
    <source>
        <dbReference type="ARBA" id="ARBA00023211"/>
    </source>
</evidence>
<dbReference type="PROSITE" id="PS01032">
    <property type="entry name" value="PPM_1"/>
    <property type="match status" value="1"/>
</dbReference>
<dbReference type="Pfam" id="PF00481">
    <property type="entry name" value="PP2C"/>
    <property type="match status" value="1"/>
</dbReference>